<proteinExistence type="inferred from homology"/>
<dbReference type="InterPro" id="IPR051470">
    <property type="entry name" value="Thiol:disulfide_interchange"/>
</dbReference>
<evidence type="ECO:0000256" key="1">
    <source>
        <dbReference type="ARBA" id="ARBA00004418"/>
    </source>
</evidence>
<dbReference type="EMBL" id="AATS01000001">
    <property type="protein sequence ID" value="EAU56080.1"/>
    <property type="molecule type" value="Genomic_DNA"/>
</dbReference>
<reference evidence="10 11" key="1">
    <citation type="submission" date="2006-09" db="EMBL/GenBank/DDBJ databases">
        <authorList>
            <person name="Emerson D."/>
            <person name="Ferriera S."/>
            <person name="Johnson J."/>
            <person name="Kravitz S."/>
            <person name="Halpern A."/>
            <person name="Remington K."/>
            <person name="Beeson K."/>
            <person name="Tran B."/>
            <person name="Rogers Y.-H."/>
            <person name="Friedman R."/>
            <person name="Venter J.C."/>
        </authorList>
    </citation>
    <scope>NUCLEOTIDE SEQUENCE [LARGE SCALE GENOMIC DNA]</scope>
    <source>
        <strain evidence="10 11">PV-1</strain>
    </source>
</reference>
<comment type="subcellular location">
    <subcellularLocation>
        <location evidence="1 7">Periplasm</location>
    </subcellularLocation>
</comment>
<dbReference type="RefSeq" id="WP_009851225.1">
    <property type="nucleotide sequence ID" value="NZ_DS022295.1"/>
</dbReference>
<dbReference type="Pfam" id="PF13098">
    <property type="entry name" value="Thioredoxin_2"/>
    <property type="match status" value="1"/>
</dbReference>
<evidence type="ECO:0000256" key="6">
    <source>
        <dbReference type="ARBA" id="ARBA00023284"/>
    </source>
</evidence>
<dbReference type="GO" id="GO:0042597">
    <property type="term" value="C:periplasmic space"/>
    <property type="evidence" value="ECO:0007669"/>
    <property type="project" value="UniProtKB-SubCell"/>
</dbReference>
<evidence type="ECO:0000256" key="2">
    <source>
        <dbReference type="ARBA" id="ARBA00009813"/>
    </source>
</evidence>
<gene>
    <name evidence="10" type="ORF">SPV1_04648</name>
</gene>
<comment type="function">
    <text evidence="7">Required for disulfide bond formation in some periplasmic proteins. Acts by transferring its disulfide bond to other proteins and is reduced in the process.</text>
</comment>
<dbReference type="PANTHER" id="PTHR35272">
    <property type="entry name" value="THIOL:DISULFIDE INTERCHANGE PROTEIN DSBC-RELATED"/>
    <property type="match status" value="1"/>
</dbReference>
<evidence type="ECO:0000256" key="3">
    <source>
        <dbReference type="ARBA" id="ARBA00022729"/>
    </source>
</evidence>
<dbReference type="InterPro" id="IPR018950">
    <property type="entry name" value="DiS-bond_isomerase_DsbC/G_N"/>
</dbReference>
<dbReference type="InterPro" id="IPR009094">
    <property type="entry name" value="DiS-bond_isomerase_DsbC/G_N_sf"/>
</dbReference>
<dbReference type="InParanoid" id="Q0F361"/>
<dbReference type="FunCoup" id="Q0F361">
    <property type="interactions" value="93"/>
</dbReference>
<keyword evidence="6 7" id="KW-0676">Redox-active center</keyword>
<organism evidence="10 11">
    <name type="scientific">Mariprofundus ferrooxydans PV-1</name>
    <dbReference type="NCBI Taxonomy" id="314345"/>
    <lineage>
        <taxon>Bacteria</taxon>
        <taxon>Pseudomonadati</taxon>
        <taxon>Pseudomonadota</taxon>
        <taxon>Candidatius Mariprofundia</taxon>
        <taxon>Mariprofundales</taxon>
        <taxon>Mariprofundaceae</taxon>
        <taxon>Mariprofundus</taxon>
    </lineage>
</organism>
<dbReference type="Gene3D" id="3.40.30.10">
    <property type="entry name" value="Glutaredoxin"/>
    <property type="match status" value="1"/>
</dbReference>
<evidence type="ECO:0000313" key="10">
    <source>
        <dbReference type="EMBL" id="EAU56080.1"/>
    </source>
</evidence>
<dbReference type="eggNOG" id="COG1651">
    <property type="taxonomic scope" value="Bacteria"/>
</dbReference>
<name>Q0F361_9PROT</name>
<evidence type="ECO:0000256" key="4">
    <source>
        <dbReference type="ARBA" id="ARBA00022764"/>
    </source>
</evidence>
<keyword evidence="11" id="KW-1185">Reference proteome</keyword>
<dbReference type="CDD" id="cd03020">
    <property type="entry name" value="DsbA_DsbC_DsbG"/>
    <property type="match status" value="1"/>
</dbReference>
<dbReference type="HOGENOM" id="CLU_083593_1_1_0"/>
<sequence length="245" mass="26512">MTMKQAIMIAALSVADGGAAFAQGGKCPECKDVRQAVMATLPGTTVTAVNRSPIAGVYEVVMGRNIAYTDKRGKLFLMGHIYDPATRRDLTANRLADINRVSWKDLPLRDAIASGPKDGMRLAVFTDPECPYCKHLEKIMKEMPKVRVYTFLFPLESIHPDARAKAESIWCAKDRHKALLDVMLNGKQLKRGACATPIDRNIQLAAKLGINGTPGLIAPDGRIMQGAPDSAASLAAWLRGPGKGQ</sequence>
<dbReference type="InterPro" id="IPR033954">
    <property type="entry name" value="DiS-bond_Isoase_DsbC/G"/>
</dbReference>
<keyword evidence="5" id="KW-1015">Disulfide bond</keyword>
<comment type="similarity">
    <text evidence="2 7">Belongs to the thioredoxin family. DsbC subfamily.</text>
</comment>
<dbReference type="Pfam" id="PF10411">
    <property type="entry name" value="DsbC_N"/>
    <property type="match status" value="1"/>
</dbReference>
<keyword evidence="4 7" id="KW-0574">Periplasm</keyword>
<dbReference type="SUPFAM" id="SSF52833">
    <property type="entry name" value="Thioredoxin-like"/>
    <property type="match status" value="1"/>
</dbReference>
<keyword evidence="3 7" id="KW-0732">Signal</keyword>
<feature type="chain" id="PRO_5010000263" description="Thiol:disulfide interchange protein" evidence="7">
    <location>
        <begin position="23"/>
        <end position="245"/>
    </location>
</feature>
<dbReference type="Gene3D" id="3.10.450.70">
    <property type="entry name" value="Disulphide bond isomerase, DsbC/G, N-terminal"/>
    <property type="match status" value="1"/>
</dbReference>
<feature type="domain" description="Disulphide bond isomerase DsbC/G N-terminal" evidence="8">
    <location>
        <begin position="27"/>
        <end position="92"/>
    </location>
</feature>
<evidence type="ECO:0000256" key="5">
    <source>
        <dbReference type="ARBA" id="ARBA00023157"/>
    </source>
</evidence>
<protein>
    <recommendedName>
        <fullName evidence="7">Thiol:disulfide interchange protein</fullName>
    </recommendedName>
</protein>
<dbReference type="Proteomes" id="UP000005297">
    <property type="component" value="Unassembled WGS sequence"/>
</dbReference>
<feature type="domain" description="Thioredoxin-like fold" evidence="9">
    <location>
        <begin position="122"/>
        <end position="238"/>
    </location>
</feature>
<dbReference type="InterPro" id="IPR036249">
    <property type="entry name" value="Thioredoxin-like_sf"/>
</dbReference>
<comment type="caution">
    <text evidence="10">The sequence shown here is derived from an EMBL/GenBank/DDBJ whole genome shotgun (WGS) entry which is preliminary data.</text>
</comment>
<evidence type="ECO:0000256" key="7">
    <source>
        <dbReference type="RuleBase" id="RU364038"/>
    </source>
</evidence>
<dbReference type="AlphaFoldDB" id="Q0F361"/>
<evidence type="ECO:0000259" key="8">
    <source>
        <dbReference type="Pfam" id="PF10411"/>
    </source>
</evidence>
<dbReference type="SUPFAM" id="SSF54423">
    <property type="entry name" value="DsbC/DsbG N-terminal domain-like"/>
    <property type="match status" value="1"/>
</dbReference>
<feature type="signal peptide" evidence="7">
    <location>
        <begin position="1"/>
        <end position="22"/>
    </location>
</feature>
<accession>Q0F361</accession>
<evidence type="ECO:0000313" key="11">
    <source>
        <dbReference type="Proteomes" id="UP000005297"/>
    </source>
</evidence>
<dbReference type="STRING" id="314344.AL013_12175"/>
<dbReference type="PANTHER" id="PTHR35272:SF3">
    <property type="entry name" value="THIOL:DISULFIDE INTERCHANGE PROTEIN DSBC"/>
    <property type="match status" value="1"/>
</dbReference>
<dbReference type="InterPro" id="IPR012336">
    <property type="entry name" value="Thioredoxin-like_fold"/>
</dbReference>
<evidence type="ECO:0000259" key="9">
    <source>
        <dbReference type="Pfam" id="PF13098"/>
    </source>
</evidence>